<dbReference type="AlphaFoldDB" id="T5KFR8"/>
<dbReference type="InterPro" id="IPR036390">
    <property type="entry name" value="WH_DNA-bd_sf"/>
</dbReference>
<dbReference type="Gene3D" id="1.10.10.10">
    <property type="entry name" value="Winged helix-like DNA-binding domain superfamily/Winged helix DNA-binding domain"/>
    <property type="match status" value="1"/>
</dbReference>
<dbReference type="Pfam" id="PF00392">
    <property type="entry name" value="GntR"/>
    <property type="match status" value="1"/>
</dbReference>
<dbReference type="PROSITE" id="PS50949">
    <property type="entry name" value="HTH_GNTR"/>
    <property type="match status" value="1"/>
</dbReference>
<dbReference type="SMART" id="SM00345">
    <property type="entry name" value="HTH_GNTR"/>
    <property type="match status" value="1"/>
</dbReference>
<keyword evidence="3" id="KW-0804">Transcription</keyword>
<organism evidence="5 6">
    <name type="scientific">Microbacterium maritypicum MF109</name>
    <dbReference type="NCBI Taxonomy" id="1333857"/>
    <lineage>
        <taxon>Bacteria</taxon>
        <taxon>Bacillati</taxon>
        <taxon>Actinomycetota</taxon>
        <taxon>Actinomycetes</taxon>
        <taxon>Micrococcales</taxon>
        <taxon>Microbacteriaceae</taxon>
        <taxon>Microbacterium</taxon>
    </lineage>
</organism>
<dbReference type="Proteomes" id="UP000016033">
    <property type="component" value="Unassembled WGS sequence"/>
</dbReference>
<dbReference type="PATRIC" id="fig|1333857.3.peg.3434"/>
<reference evidence="5 6" key="1">
    <citation type="journal article" date="2013" name="Genome Announc.">
        <title>Whole-genome sequences of five oyster-associated bacteria show potential for crude oil hydrocarbon degradation.</title>
        <authorList>
            <person name="Chauhan A."/>
            <person name="Green S."/>
            <person name="Pathak A."/>
            <person name="Thomas J."/>
            <person name="Venkatramanan R."/>
        </authorList>
    </citation>
    <scope>NUCLEOTIDE SEQUENCE [LARGE SCALE GENOMIC DNA]</scope>
    <source>
        <strain evidence="5 6">MF109</strain>
    </source>
</reference>
<gene>
    <name evidence="5" type="ORF">L687_07070</name>
</gene>
<keyword evidence="2" id="KW-0238">DNA-binding</keyword>
<dbReference type="CDD" id="cd07377">
    <property type="entry name" value="WHTH_GntR"/>
    <property type="match status" value="1"/>
</dbReference>
<dbReference type="GO" id="GO:0003677">
    <property type="term" value="F:DNA binding"/>
    <property type="evidence" value="ECO:0007669"/>
    <property type="project" value="UniProtKB-KW"/>
</dbReference>
<accession>T5KFR8</accession>
<dbReference type="InterPro" id="IPR000524">
    <property type="entry name" value="Tscrpt_reg_HTH_GntR"/>
</dbReference>
<dbReference type="SUPFAM" id="SSF46785">
    <property type="entry name" value="Winged helix' DNA-binding domain"/>
    <property type="match status" value="1"/>
</dbReference>
<comment type="caution">
    <text evidence="5">The sequence shown here is derived from an EMBL/GenBank/DDBJ whole genome shotgun (WGS) entry which is preliminary data.</text>
</comment>
<evidence type="ECO:0000256" key="1">
    <source>
        <dbReference type="ARBA" id="ARBA00023015"/>
    </source>
</evidence>
<protein>
    <recommendedName>
        <fullName evidence="4">HTH gntR-type domain-containing protein</fullName>
    </recommendedName>
</protein>
<dbReference type="PANTHER" id="PTHR43537:SF24">
    <property type="entry name" value="GLUCONATE OPERON TRANSCRIPTIONAL REPRESSOR"/>
    <property type="match status" value="1"/>
</dbReference>
<dbReference type="GO" id="GO:0003700">
    <property type="term" value="F:DNA-binding transcription factor activity"/>
    <property type="evidence" value="ECO:0007669"/>
    <property type="project" value="InterPro"/>
</dbReference>
<evidence type="ECO:0000313" key="5">
    <source>
        <dbReference type="EMBL" id="EQM73030.1"/>
    </source>
</evidence>
<evidence type="ECO:0000256" key="3">
    <source>
        <dbReference type="ARBA" id="ARBA00023163"/>
    </source>
</evidence>
<proteinExistence type="predicted"/>
<dbReference type="InterPro" id="IPR036388">
    <property type="entry name" value="WH-like_DNA-bd_sf"/>
</dbReference>
<dbReference type="EMBL" id="ATAO01000228">
    <property type="protein sequence ID" value="EQM73030.1"/>
    <property type="molecule type" value="Genomic_DNA"/>
</dbReference>
<sequence length="234" mass="26044">MTDEPKPSTKARPRTLIRDQVYARLAQEIVTGRLAPLEEIRDQDLQAEYGVSRTPIREALIRLADVGLVEMSSNRFTRVAPIDLRAQADRAEAAGALIAYAAAKVVPALTDAQLDSLDARVQAILDSDLTRGGMPDGLRLWFALWVEVIELADNAIVTEILDRNLVLHLSRSVQDRPLPEWLGQQQRVLVEPLRVAFRARDGAAARDAVFELFRVTTVEPLRAALTGEWRHPGE</sequence>
<keyword evidence="1" id="KW-0805">Transcription regulation</keyword>
<feature type="domain" description="HTH gntR-type" evidence="4">
    <location>
        <begin position="15"/>
        <end position="82"/>
    </location>
</feature>
<evidence type="ECO:0000259" key="4">
    <source>
        <dbReference type="PROSITE" id="PS50949"/>
    </source>
</evidence>
<dbReference type="PANTHER" id="PTHR43537">
    <property type="entry name" value="TRANSCRIPTIONAL REGULATOR, GNTR FAMILY"/>
    <property type="match status" value="1"/>
</dbReference>
<dbReference type="RefSeq" id="WP_021201342.1">
    <property type="nucleotide sequence ID" value="NZ_ATAO01000228.1"/>
</dbReference>
<evidence type="ECO:0000313" key="6">
    <source>
        <dbReference type="Proteomes" id="UP000016033"/>
    </source>
</evidence>
<name>T5KFR8_MICMQ</name>
<evidence type="ECO:0000256" key="2">
    <source>
        <dbReference type="ARBA" id="ARBA00023125"/>
    </source>
</evidence>